<dbReference type="FunFam" id="1.10.10.10:FF:000393">
    <property type="entry name" value="Oocyte-specific H1 histone"/>
    <property type="match status" value="1"/>
</dbReference>
<dbReference type="GO" id="GO:0005634">
    <property type="term" value="C:nucleus"/>
    <property type="evidence" value="ECO:0007669"/>
    <property type="project" value="UniProtKB-SubCell"/>
</dbReference>
<name>A0A6J2WWT8_CHACN</name>
<sequence length="251" mass="27179">MGPKKTVKAVSEGEVAPAVKDPVTETSGKTEADVDGTSKAQTARKVSLHPPTILMVKEALKELDSRKGVSTQAIHGYIKEKYKSVDETRIKYMVKKALTKGIETGVFVRPANSTGRGAQGRFRLAKGVQKKEKPKKENANPNVQKKTKAQSEVQEPENKGDAKKPKPLKKKETVPKDTKPEKADAASKVAPAKKPKAKKPVGEDDLQPKAKTQTASKTTKTEGAEPKTAAPKKGKKASKEEREGGRKERPV</sequence>
<dbReference type="Pfam" id="PF00538">
    <property type="entry name" value="Linker_histone"/>
    <property type="match status" value="1"/>
</dbReference>
<keyword evidence="2" id="KW-0158">Chromosome</keyword>
<feature type="compositionally biased region" description="Basic and acidic residues" evidence="5">
    <location>
        <begin position="156"/>
        <end position="185"/>
    </location>
</feature>
<dbReference type="RefSeq" id="XP_030648765.1">
    <property type="nucleotide sequence ID" value="XM_030792905.1"/>
</dbReference>
<gene>
    <name evidence="8" type="primary">h1m</name>
</gene>
<dbReference type="GO" id="GO:0045910">
    <property type="term" value="P:negative regulation of DNA recombination"/>
    <property type="evidence" value="ECO:0007669"/>
    <property type="project" value="TreeGrafter"/>
</dbReference>
<keyword evidence="7" id="KW-1185">Reference proteome</keyword>
<evidence type="ECO:0000313" key="8">
    <source>
        <dbReference type="RefSeq" id="XP_030648765.1"/>
    </source>
</evidence>
<dbReference type="OrthoDB" id="1110759at2759"/>
<dbReference type="SMART" id="SM00526">
    <property type="entry name" value="H15"/>
    <property type="match status" value="1"/>
</dbReference>
<feature type="domain" description="H15" evidence="6">
    <location>
        <begin position="48"/>
        <end position="126"/>
    </location>
</feature>
<dbReference type="GO" id="GO:0000786">
    <property type="term" value="C:nucleosome"/>
    <property type="evidence" value="ECO:0007669"/>
    <property type="project" value="InterPro"/>
</dbReference>
<evidence type="ECO:0000313" key="7">
    <source>
        <dbReference type="Proteomes" id="UP000504632"/>
    </source>
</evidence>
<dbReference type="Proteomes" id="UP000504632">
    <property type="component" value="Chromosome 15"/>
</dbReference>
<dbReference type="InterPro" id="IPR036388">
    <property type="entry name" value="WH-like_DNA-bd_sf"/>
</dbReference>
<evidence type="ECO:0000259" key="6">
    <source>
        <dbReference type="PROSITE" id="PS51504"/>
    </source>
</evidence>
<proteinExistence type="predicted"/>
<dbReference type="GeneID" id="115828807"/>
<dbReference type="PANTHER" id="PTHR11467:SF177">
    <property type="entry name" value="HISTONE H1, EARLY EMBRYONIC"/>
    <property type="match status" value="1"/>
</dbReference>
<dbReference type="GO" id="GO:0003690">
    <property type="term" value="F:double-stranded DNA binding"/>
    <property type="evidence" value="ECO:0007669"/>
    <property type="project" value="TreeGrafter"/>
</dbReference>
<dbReference type="SUPFAM" id="SSF46785">
    <property type="entry name" value="Winged helix' DNA-binding domain"/>
    <property type="match status" value="1"/>
</dbReference>
<feature type="compositionally biased region" description="Low complexity" evidence="5">
    <location>
        <begin position="209"/>
        <end position="218"/>
    </location>
</feature>
<feature type="compositionally biased region" description="Basic and acidic residues" evidence="5">
    <location>
        <begin position="237"/>
        <end position="251"/>
    </location>
</feature>
<dbReference type="CDD" id="cd00073">
    <property type="entry name" value="H15"/>
    <property type="match status" value="1"/>
</dbReference>
<feature type="compositionally biased region" description="Basic and acidic residues" evidence="5">
    <location>
        <begin position="129"/>
        <end position="138"/>
    </location>
</feature>
<dbReference type="InterPro" id="IPR036390">
    <property type="entry name" value="WH_DNA-bd_sf"/>
</dbReference>
<dbReference type="InParanoid" id="A0A6J2WWT8"/>
<evidence type="ECO:0000256" key="4">
    <source>
        <dbReference type="ARBA" id="ARBA00023242"/>
    </source>
</evidence>
<dbReference type="PANTHER" id="PTHR11467">
    <property type="entry name" value="HISTONE H1"/>
    <property type="match status" value="1"/>
</dbReference>
<keyword evidence="4" id="KW-0539">Nucleus</keyword>
<dbReference type="InterPro" id="IPR005818">
    <property type="entry name" value="Histone_H1/H5_H15"/>
</dbReference>
<dbReference type="GO" id="GO:0030261">
    <property type="term" value="P:chromosome condensation"/>
    <property type="evidence" value="ECO:0007669"/>
    <property type="project" value="TreeGrafter"/>
</dbReference>
<feature type="region of interest" description="Disordered" evidence="5">
    <location>
        <begin position="1"/>
        <end position="46"/>
    </location>
</feature>
<dbReference type="CTD" id="327403"/>
<feature type="region of interest" description="Disordered" evidence="5">
    <location>
        <begin position="110"/>
        <end position="251"/>
    </location>
</feature>
<accession>A0A6J2WWT8</accession>
<dbReference type="AlphaFoldDB" id="A0A6J2WWT8"/>
<reference evidence="8" key="1">
    <citation type="submission" date="2025-08" db="UniProtKB">
        <authorList>
            <consortium name="RefSeq"/>
        </authorList>
    </citation>
    <scope>IDENTIFICATION</scope>
</reference>
<dbReference type="Gene3D" id="1.10.10.10">
    <property type="entry name" value="Winged helix-like DNA-binding domain superfamily/Winged helix DNA-binding domain"/>
    <property type="match status" value="1"/>
</dbReference>
<organism evidence="7 8">
    <name type="scientific">Chanos chanos</name>
    <name type="common">Milkfish</name>
    <name type="synonym">Mugil chanos</name>
    <dbReference type="NCBI Taxonomy" id="29144"/>
    <lineage>
        <taxon>Eukaryota</taxon>
        <taxon>Metazoa</taxon>
        <taxon>Chordata</taxon>
        <taxon>Craniata</taxon>
        <taxon>Vertebrata</taxon>
        <taxon>Euteleostomi</taxon>
        <taxon>Actinopterygii</taxon>
        <taxon>Neopterygii</taxon>
        <taxon>Teleostei</taxon>
        <taxon>Ostariophysi</taxon>
        <taxon>Gonorynchiformes</taxon>
        <taxon>Chanidae</taxon>
        <taxon>Chanos</taxon>
    </lineage>
</organism>
<evidence type="ECO:0000256" key="1">
    <source>
        <dbReference type="ARBA" id="ARBA00004123"/>
    </source>
</evidence>
<evidence type="ECO:0000256" key="3">
    <source>
        <dbReference type="ARBA" id="ARBA00023125"/>
    </source>
</evidence>
<dbReference type="PROSITE" id="PS51504">
    <property type="entry name" value="H15"/>
    <property type="match status" value="1"/>
</dbReference>
<dbReference type="GO" id="GO:0031492">
    <property type="term" value="F:nucleosomal DNA binding"/>
    <property type="evidence" value="ECO:0007669"/>
    <property type="project" value="TreeGrafter"/>
</dbReference>
<protein>
    <submittedName>
        <fullName evidence="8">Linker histone H1M</fullName>
    </submittedName>
</protein>
<dbReference type="GO" id="GO:0006334">
    <property type="term" value="P:nucleosome assembly"/>
    <property type="evidence" value="ECO:0007669"/>
    <property type="project" value="InterPro"/>
</dbReference>
<evidence type="ECO:0000256" key="2">
    <source>
        <dbReference type="ARBA" id="ARBA00022454"/>
    </source>
</evidence>
<keyword evidence="3" id="KW-0238">DNA-binding</keyword>
<comment type="subcellular location">
    <subcellularLocation>
        <location evidence="1">Nucleus</location>
    </subcellularLocation>
</comment>
<evidence type="ECO:0000256" key="5">
    <source>
        <dbReference type="SAM" id="MobiDB-lite"/>
    </source>
</evidence>